<evidence type="ECO:0000313" key="3">
    <source>
        <dbReference type="EMBL" id="ALJ75548.1"/>
    </source>
</evidence>
<feature type="domain" description="Duffy-binding-like" evidence="2">
    <location>
        <begin position="119"/>
        <end position="255"/>
    </location>
</feature>
<dbReference type="EMBL" id="LVLB01000394">
    <property type="protein sequence ID" value="KYN92993.1"/>
    <property type="molecule type" value="Genomic_DNA"/>
</dbReference>
<reference evidence="3" key="1">
    <citation type="journal article" date="2015" name="Nat. Commun.">
        <title>Ape parasite origins of human malaria virulence genes.</title>
        <authorList>
            <person name="Larremore D.B."/>
            <person name="Sundararaman S.A."/>
            <person name="Liu W."/>
            <person name="Proto W.R."/>
            <person name="Clauset A."/>
            <person name="Loy D.E."/>
            <person name="Speede S."/>
            <person name="Plenderleith L.J."/>
            <person name="Sharp P.M."/>
            <person name="Hahn B.H."/>
            <person name="Rayner J.C."/>
            <person name="Buckee C.O."/>
        </authorList>
    </citation>
    <scope>NUCLEOTIDE SEQUENCE</scope>
    <source>
        <strain evidence="3">SY75pte</strain>
    </source>
</reference>
<dbReference type="Proteomes" id="UP000076004">
    <property type="component" value="Unassembled WGS sequence"/>
</dbReference>
<dbReference type="GO" id="GO:0016020">
    <property type="term" value="C:membrane"/>
    <property type="evidence" value="ECO:0007669"/>
    <property type="project" value="InterPro"/>
</dbReference>
<dbReference type="VEuPathDB" id="PlasmoDB:PGABG01_0022200"/>
<gene>
    <name evidence="4" type="ORF">PGSY75_0039600</name>
</gene>
<feature type="domain" description="Duffy-antigen binding" evidence="1">
    <location>
        <begin position="3"/>
        <end position="115"/>
    </location>
</feature>
<dbReference type="InterPro" id="IPR008602">
    <property type="entry name" value="Duffy-antigen-binding"/>
</dbReference>
<dbReference type="Pfam" id="PF22672">
    <property type="entry name" value="DBL_C"/>
    <property type="match status" value="1"/>
</dbReference>
<proteinExistence type="predicted"/>
<evidence type="ECO:0000313" key="5">
    <source>
        <dbReference type="Proteomes" id="UP000076004"/>
    </source>
</evidence>
<dbReference type="AlphaFoldDB" id="A0A0P0GP45"/>
<dbReference type="InterPro" id="IPR054595">
    <property type="entry name" value="DBL_C"/>
</dbReference>
<feature type="non-terminal residue" evidence="3">
    <location>
        <position position="1"/>
    </location>
</feature>
<reference evidence="4 5" key="2">
    <citation type="journal article" date="2016" name="Nat. Commun.">
        <title>Genomes of cryptic chimpanzee Plasmodium species reveal key evolutionary events leading to human malaria.</title>
        <authorList>
            <person name="Sundararaman S.A."/>
            <person name="Plenderleith L.J."/>
            <person name="Liu W."/>
            <person name="Loy D.E."/>
            <person name="Learn G.H."/>
            <person name="Li Y."/>
            <person name="Shaw K.S."/>
            <person name="Ayouba A."/>
            <person name="Peeters M."/>
            <person name="Speede S."/>
            <person name="Shaw G.M."/>
            <person name="Bushman F.D."/>
            <person name="Brisson D."/>
            <person name="Rayner J.C."/>
            <person name="Sharp P.M."/>
            <person name="Hahn B.H."/>
        </authorList>
    </citation>
    <scope>NUCLEOTIDE SEQUENCE [LARGE SCALE GENOMIC DNA]</scope>
    <source>
        <strain evidence="4 5">SY75</strain>
    </source>
</reference>
<protein>
    <submittedName>
        <fullName evidence="3 4">EMP1-like protein</fullName>
    </submittedName>
</protein>
<dbReference type="GeneID" id="29774125"/>
<evidence type="ECO:0000313" key="4">
    <source>
        <dbReference type="EMBL" id="KYN92993.1"/>
    </source>
</evidence>
<sequence length="264" mass="30613">RNSYADYGDLVKGTSIWGNKKTQAAENNIGEILQDIFKEKLKSEYNGDINKLREAWWEENKKDVWDAITCGIPQNEMFVIRKKPPDGRGIEYRVTGKCGYSQELPDDDDIPQFLRWFKEWSNYFCRTNIEKKTNLETNCQGCDGTKEMECPNNKNAGGSKCKECVSTCRDYKTWITNQKEVYNEQQKKYTEKINETQNNSQSTSSGNTDNTYFKNLIDENINSAEKYLESSNYETHCGKNNDINFDNVDTTFNHTPLICQSCEE</sequence>
<dbReference type="Gene3D" id="1.20.58.830">
    <property type="match status" value="1"/>
</dbReference>
<dbReference type="SUPFAM" id="SSF140924">
    <property type="entry name" value="Duffy binding domain-like"/>
    <property type="match status" value="1"/>
</dbReference>
<dbReference type="InterPro" id="IPR042202">
    <property type="entry name" value="Duffy-ag-bd_sf"/>
</dbReference>
<dbReference type="Pfam" id="PF05424">
    <property type="entry name" value="Duffy_binding"/>
    <property type="match status" value="1"/>
</dbReference>
<evidence type="ECO:0000259" key="1">
    <source>
        <dbReference type="Pfam" id="PF05424"/>
    </source>
</evidence>
<dbReference type="Gene3D" id="1.20.1310.20">
    <property type="entry name" value="Duffy-antigen binding domain"/>
    <property type="match status" value="1"/>
</dbReference>
<dbReference type="VEuPathDB" id="PlasmoDB:PGSY75_0039600"/>
<dbReference type="GO" id="GO:0046789">
    <property type="term" value="F:host cell surface receptor binding"/>
    <property type="evidence" value="ECO:0007669"/>
    <property type="project" value="InterPro"/>
</dbReference>
<feature type="non-terminal residue" evidence="3">
    <location>
        <position position="264"/>
    </location>
</feature>
<dbReference type="KEGG" id="pgab:PGSY75_0039600"/>
<dbReference type="EMBL" id="KP879229">
    <property type="protein sequence ID" value="ALJ75548.1"/>
    <property type="molecule type" value="Genomic_DNA"/>
</dbReference>
<accession>A0A0P0GP45</accession>
<name>A0A0P0GP45_9APIC</name>
<dbReference type="RefSeq" id="XP_018638705.1">
    <property type="nucleotide sequence ID" value="XM_018783513.1"/>
</dbReference>
<organism evidence="3">
    <name type="scientific">Plasmodium gaboni</name>
    <dbReference type="NCBI Taxonomy" id="647221"/>
    <lineage>
        <taxon>Eukaryota</taxon>
        <taxon>Sar</taxon>
        <taxon>Alveolata</taxon>
        <taxon>Apicomplexa</taxon>
        <taxon>Aconoidasida</taxon>
        <taxon>Haemosporida</taxon>
        <taxon>Plasmodiidae</taxon>
        <taxon>Plasmodium</taxon>
        <taxon>Plasmodium (Laverania)</taxon>
    </lineage>
</organism>
<evidence type="ECO:0000259" key="2">
    <source>
        <dbReference type="Pfam" id="PF22672"/>
    </source>
</evidence>